<dbReference type="PRINTS" id="PR00739">
    <property type="entry name" value="GLHYDRLASE26"/>
</dbReference>
<evidence type="ECO:0000256" key="6">
    <source>
        <dbReference type="SAM" id="SignalP"/>
    </source>
</evidence>
<dbReference type="GO" id="GO:0030246">
    <property type="term" value="F:carbohydrate binding"/>
    <property type="evidence" value="ECO:0007669"/>
    <property type="project" value="InterPro"/>
</dbReference>
<feature type="domain" description="CBM6" evidence="7">
    <location>
        <begin position="16"/>
        <end position="137"/>
    </location>
</feature>
<organism evidence="9 10">
    <name type="scientific">Phialocephala subalpina</name>
    <dbReference type="NCBI Taxonomy" id="576137"/>
    <lineage>
        <taxon>Eukaryota</taxon>
        <taxon>Fungi</taxon>
        <taxon>Dikarya</taxon>
        <taxon>Ascomycota</taxon>
        <taxon>Pezizomycotina</taxon>
        <taxon>Leotiomycetes</taxon>
        <taxon>Helotiales</taxon>
        <taxon>Mollisiaceae</taxon>
        <taxon>Phialocephala</taxon>
        <taxon>Phialocephala fortinii species complex</taxon>
    </lineage>
</organism>
<dbReference type="InterPro" id="IPR017853">
    <property type="entry name" value="GH"/>
</dbReference>
<evidence type="ECO:0000313" key="9">
    <source>
        <dbReference type="EMBL" id="CZR56939.1"/>
    </source>
</evidence>
<feature type="chain" id="PRO_5012024355" evidence="6">
    <location>
        <begin position="16"/>
        <end position="697"/>
    </location>
</feature>
<evidence type="ECO:0000256" key="3">
    <source>
        <dbReference type="ARBA" id="ARBA00023295"/>
    </source>
</evidence>
<proteinExistence type="inferred from homology"/>
<dbReference type="Proteomes" id="UP000184330">
    <property type="component" value="Unassembled WGS sequence"/>
</dbReference>
<dbReference type="OrthoDB" id="5286354at2759"/>
<dbReference type="Pfam" id="PF16990">
    <property type="entry name" value="CBM_35"/>
    <property type="match status" value="2"/>
</dbReference>
<accession>A0A1L7WW07</accession>
<dbReference type="InterPro" id="IPR000805">
    <property type="entry name" value="Glyco_hydro_26"/>
</dbReference>
<dbReference type="PROSITE" id="PS51764">
    <property type="entry name" value="GH26"/>
    <property type="match status" value="1"/>
</dbReference>
<evidence type="ECO:0000256" key="4">
    <source>
        <dbReference type="PROSITE-ProRule" id="PRU01100"/>
    </source>
</evidence>
<dbReference type="PANTHER" id="PTHR40079">
    <property type="entry name" value="MANNAN ENDO-1,4-BETA-MANNOSIDASE E-RELATED"/>
    <property type="match status" value="1"/>
</dbReference>
<name>A0A1L7WW07_9HELO</name>
<feature type="domain" description="GH26" evidence="8">
    <location>
        <begin position="296"/>
        <end position="592"/>
    </location>
</feature>
<dbReference type="AlphaFoldDB" id="A0A1L7WW07"/>
<dbReference type="SUPFAM" id="SSF49785">
    <property type="entry name" value="Galactose-binding domain-like"/>
    <property type="match status" value="2"/>
</dbReference>
<dbReference type="CDD" id="cd04086">
    <property type="entry name" value="CBM35_mannanase-like"/>
    <property type="match status" value="2"/>
</dbReference>
<keyword evidence="3 4" id="KW-0326">Glycosidase</keyword>
<evidence type="ECO:0000256" key="5">
    <source>
        <dbReference type="SAM" id="MobiDB-lite"/>
    </source>
</evidence>
<dbReference type="InterPro" id="IPR022790">
    <property type="entry name" value="GH26_dom"/>
</dbReference>
<feature type="active site" description="Nucleophile" evidence="4">
    <location>
        <position position="540"/>
    </location>
</feature>
<evidence type="ECO:0000256" key="1">
    <source>
        <dbReference type="ARBA" id="ARBA00007754"/>
    </source>
</evidence>
<feature type="active site" description="Proton donor" evidence="4">
    <location>
        <position position="448"/>
    </location>
</feature>
<dbReference type="SUPFAM" id="SSF51445">
    <property type="entry name" value="(Trans)glycosidases"/>
    <property type="match status" value="1"/>
</dbReference>
<keyword evidence="10" id="KW-1185">Reference proteome</keyword>
<protein>
    <submittedName>
        <fullName evidence="9">Related to mannan endo-1,4-beta-mannosidase C</fullName>
    </submittedName>
</protein>
<keyword evidence="2 4" id="KW-0378">Hydrolase</keyword>
<dbReference type="PANTHER" id="PTHR40079:SF4">
    <property type="entry name" value="GH26 DOMAIN-CONTAINING PROTEIN-RELATED"/>
    <property type="match status" value="1"/>
</dbReference>
<feature type="domain" description="CBM6" evidence="7">
    <location>
        <begin position="153"/>
        <end position="275"/>
    </location>
</feature>
<dbReference type="Gene3D" id="3.20.20.80">
    <property type="entry name" value="Glycosidases"/>
    <property type="match status" value="1"/>
</dbReference>
<dbReference type="Pfam" id="PF02156">
    <property type="entry name" value="Glyco_hydro_26"/>
    <property type="match status" value="1"/>
</dbReference>
<dbReference type="InterPro" id="IPR005084">
    <property type="entry name" value="CBM6"/>
</dbReference>
<sequence length="697" mass="74306">MRLFSILTLLGTASALIFEAENATISGDLVVATDVPGFSGTGYVAGWDNATDTLQFSVTGLTAGSYDIAVIYSAQYGDKYTSVSVNGAASVEVAITNVTTSNWATSPVGSFALTAGTNTVLLSDDWGWYFIDSITVVPTPVAPVVVVDVTNGATVEAENGILNGVTVATSTAGYSGTGYVQGFVASTDNVIITISSKTEALYDLVVRYAAIYGGKQTTMSLNGGGGAEVVLADTTTAASPWANATAGQVLLNAGNNTISFIDDWGWYFIDCIYVTPSPPPAPHKVSNSLVDPKALPVTKALFETLLAKYGSGDIFSGQADPTGITWLETNIGKTPAILGLDMIDYSPTRVEYGATSTAVEDGIAWDARGGLTAFQWHWNAPADLINNATVPWWDGIYTYGTTFNLTAALANTSSTDYGLLLSDMDAIAVELLRLQAANIPILWRPLHEADGGWFWWGAWGPESCKTLYRLMFDRYTNYHGLHNLIWLWNSVTPSWYPGADVVDILGYDSYPAIGDHGPVSAQYQDLIALGLDEKMVTLPEVGNIPDPTILKLYHADWSYFVTWDQDYITTDTYNNLTFKQMVYDDPTVLKLTDLGSWKGTATIAPTSSVASSTASPTSTSKSSSSSITMISTTLSTSTTHSATSSAAGTTTSSAGAVQSHWGKPALMDNPFPLCFESPESPETPGTFSSPLLFEEEY</sequence>
<evidence type="ECO:0000313" key="10">
    <source>
        <dbReference type="Proteomes" id="UP000184330"/>
    </source>
</evidence>
<feature type="signal peptide" evidence="6">
    <location>
        <begin position="1"/>
        <end position="15"/>
    </location>
</feature>
<evidence type="ECO:0000259" key="8">
    <source>
        <dbReference type="PROSITE" id="PS51764"/>
    </source>
</evidence>
<comment type="similarity">
    <text evidence="1 4">Belongs to the glycosyl hydrolase 26 family.</text>
</comment>
<reference evidence="9 10" key="1">
    <citation type="submission" date="2016-03" db="EMBL/GenBank/DDBJ databases">
        <authorList>
            <person name="Ploux O."/>
        </authorList>
    </citation>
    <scope>NUCLEOTIDE SEQUENCE [LARGE SCALE GENOMIC DNA]</scope>
    <source>
        <strain evidence="9 10">UAMH 11012</strain>
    </source>
</reference>
<evidence type="ECO:0000259" key="7">
    <source>
        <dbReference type="PROSITE" id="PS51175"/>
    </source>
</evidence>
<keyword evidence="6" id="KW-0732">Signal</keyword>
<feature type="region of interest" description="Disordered" evidence="5">
    <location>
        <begin position="672"/>
        <end position="697"/>
    </location>
</feature>
<dbReference type="Gene3D" id="2.60.120.260">
    <property type="entry name" value="Galactose-binding domain-like"/>
    <property type="match status" value="2"/>
</dbReference>
<dbReference type="EMBL" id="FJOG01000009">
    <property type="protein sequence ID" value="CZR56939.1"/>
    <property type="molecule type" value="Genomic_DNA"/>
</dbReference>
<dbReference type="PROSITE" id="PS51175">
    <property type="entry name" value="CBM6"/>
    <property type="match status" value="2"/>
</dbReference>
<dbReference type="GO" id="GO:0016985">
    <property type="term" value="F:mannan endo-1,4-beta-mannosidase activity"/>
    <property type="evidence" value="ECO:0007669"/>
    <property type="project" value="InterPro"/>
</dbReference>
<dbReference type="InterPro" id="IPR008979">
    <property type="entry name" value="Galactose-bd-like_sf"/>
</dbReference>
<gene>
    <name evidence="9" type="ORF">PAC_06828</name>
</gene>
<dbReference type="GO" id="GO:0006080">
    <property type="term" value="P:substituted mannan metabolic process"/>
    <property type="evidence" value="ECO:0007669"/>
    <property type="project" value="InterPro"/>
</dbReference>
<evidence type="ECO:0000256" key="2">
    <source>
        <dbReference type="ARBA" id="ARBA00022801"/>
    </source>
</evidence>